<dbReference type="EMBL" id="CM031812">
    <property type="protein sequence ID" value="KAG6658127.1"/>
    <property type="molecule type" value="Genomic_DNA"/>
</dbReference>
<dbReference type="AlphaFoldDB" id="A0A8T1QUD0"/>
<name>A0A8T1QUD0_CARIL</name>
<gene>
    <name evidence="1" type="ORF">CIPAW_04G138600</name>
</gene>
<organism evidence="1 2">
    <name type="scientific">Carya illinoinensis</name>
    <name type="common">Pecan</name>
    <dbReference type="NCBI Taxonomy" id="32201"/>
    <lineage>
        <taxon>Eukaryota</taxon>
        <taxon>Viridiplantae</taxon>
        <taxon>Streptophyta</taxon>
        <taxon>Embryophyta</taxon>
        <taxon>Tracheophyta</taxon>
        <taxon>Spermatophyta</taxon>
        <taxon>Magnoliopsida</taxon>
        <taxon>eudicotyledons</taxon>
        <taxon>Gunneridae</taxon>
        <taxon>Pentapetalae</taxon>
        <taxon>rosids</taxon>
        <taxon>fabids</taxon>
        <taxon>Fagales</taxon>
        <taxon>Juglandaceae</taxon>
        <taxon>Carya</taxon>
    </lineage>
</organism>
<proteinExistence type="predicted"/>
<evidence type="ECO:0000313" key="1">
    <source>
        <dbReference type="EMBL" id="KAG6658127.1"/>
    </source>
</evidence>
<protein>
    <submittedName>
        <fullName evidence="1">Uncharacterized protein</fullName>
    </submittedName>
</protein>
<evidence type="ECO:0000313" key="2">
    <source>
        <dbReference type="Proteomes" id="UP000811609"/>
    </source>
</evidence>
<dbReference type="Proteomes" id="UP000811609">
    <property type="component" value="Chromosome 4"/>
</dbReference>
<reference evidence="1" key="1">
    <citation type="submission" date="2020-12" db="EMBL/GenBank/DDBJ databases">
        <title>WGS assembly of Carya illinoinensis cv. Pawnee.</title>
        <authorList>
            <person name="Platts A."/>
            <person name="Shu S."/>
            <person name="Wright S."/>
            <person name="Barry K."/>
            <person name="Edger P."/>
            <person name="Pires J.C."/>
            <person name="Schmutz J."/>
        </authorList>
    </citation>
    <scope>NUCLEOTIDE SEQUENCE</scope>
    <source>
        <tissue evidence="1">Leaf</tissue>
    </source>
</reference>
<sequence length="40" mass="4867">MNIDLIFQQFKEILELQIPEDNRWHGKYESTPYATLKVKE</sequence>
<comment type="caution">
    <text evidence="1">The sequence shown here is derived from an EMBL/GenBank/DDBJ whole genome shotgun (WGS) entry which is preliminary data.</text>
</comment>
<accession>A0A8T1QUD0</accession>
<keyword evidence="2" id="KW-1185">Reference proteome</keyword>